<evidence type="ECO:0000313" key="2">
    <source>
        <dbReference type="Proteomes" id="UP001362999"/>
    </source>
</evidence>
<organism evidence="1 2">
    <name type="scientific">Favolaschia claudopus</name>
    <dbReference type="NCBI Taxonomy" id="2862362"/>
    <lineage>
        <taxon>Eukaryota</taxon>
        <taxon>Fungi</taxon>
        <taxon>Dikarya</taxon>
        <taxon>Basidiomycota</taxon>
        <taxon>Agaricomycotina</taxon>
        <taxon>Agaricomycetes</taxon>
        <taxon>Agaricomycetidae</taxon>
        <taxon>Agaricales</taxon>
        <taxon>Marasmiineae</taxon>
        <taxon>Mycenaceae</taxon>
        <taxon>Favolaschia</taxon>
    </lineage>
</organism>
<dbReference type="GO" id="GO:0004519">
    <property type="term" value="F:endonuclease activity"/>
    <property type="evidence" value="ECO:0007669"/>
    <property type="project" value="UniProtKB-KW"/>
</dbReference>
<feature type="non-terminal residue" evidence="1">
    <location>
        <position position="1"/>
    </location>
</feature>
<feature type="non-terminal residue" evidence="1">
    <location>
        <position position="412"/>
    </location>
</feature>
<dbReference type="AlphaFoldDB" id="A0AAV9Z2G9"/>
<evidence type="ECO:0000313" key="1">
    <source>
        <dbReference type="EMBL" id="KAK6969162.1"/>
    </source>
</evidence>
<dbReference type="Gene3D" id="3.60.10.10">
    <property type="entry name" value="Endonuclease/exonuclease/phosphatase"/>
    <property type="match status" value="1"/>
</dbReference>
<dbReference type="SUPFAM" id="SSF56219">
    <property type="entry name" value="DNase I-like"/>
    <property type="match status" value="1"/>
</dbReference>
<sequence>ISRNTRAQVRVAGLNVKGRGGNNFRSQDNRWNEINRMLFDEKVGILAVGETHLTDEQIEEIEKIYERRIRIFNSIDIETPNKGGIAVVLNRELTNIDGVTVHRLIPGRAILLIIPWHKKRTLTVLAGYAPADSPAENKVYWDTLTDLWLHEDLPVPDIFIADSNLAPEPMDRLPTRKDADMATEAYARFKRILGLKDGWRVTNPDTRAYTYISPQGSHSRIDHILVSDDLFKHCTKWDISDVAVTTDHFMVSVRISAPGAPFIGEGRYAIPVHMTKDKLFMEYARKEGVKVNPEQVSDETTTLQSRFKEWKDKIQTFAQKRDAENVGALREAKRTLQAQREAILNEAAPAEGPPTAAREKERALQAADLQKKINKISAVQRDRRKRKTRVRFETETETLNKFSVGLAKDRAP</sequence>
<accession>A0AAV9Z2G9</accession>
<keyword evidence="1" id="KW-0255">Endonuclease</keyword>
<dbReference type="InterPro" id="IPR036691">
    <property type="entry name" value="Endo/exonu/phosph_ase_sf"/>
</dbReference>
<protein>
    <submittedName>
        <fullName evidence="1">Endonuclease/exonuclease/phosphatase</fullName>
    </submittedName>
</protein>
<keyword evidence="1" id="KW-0378">Hydrolase</keyword>
<gene>
    <name evidence="1" type="ORF">R3P38DRAFT_2486849</name>
</gene>
<reference evidence="1 2" key="1">
    <citation type="journal article" date="2024" name="J Genomics">
        <title>Draft genome sequencing and assembly of Favolaschia claudopus CIRM-BRFM 2984 isolated from oak limbs.</title>
        <authorList>
            <person name="Navarro D."/>
            <person name="Drula E."/>
            <person name="Chaduli D."/>
            <person name="Cazenave R."/>
            <person name="Ahrendt S."/>
            <person name="Wang J."/>
            <person name="Lipzen A."/>
            <person name="Daum C."/>
            <person name="Barry K."/>
            <person name="Grigoriev I.V."/>
            <person name="Favel A."/>
            <person name="Rosso M.N."/>
            <person name="Martin F."/>
        </authorList>
    </citation>
    <scope>NUCLEOTIDE SEQUENCE [LARGE SCALE GENOMIC DNA]</scope>
    <source>
        <strain evidence="1 2">CIRM-BRFM 2984</strain>
    </source>
</reference>
<keyword evidence="1" id="KW-0540">Nuclease</keyword>
<comment type="caution">
    <text evidence="1">The sequence shown here is derived from an EMBL/GenBank/DDBJ whole genome shotgun (WGS) entry which is preliminary data.</text>
</comment>
<dbReference type="EMBL" id="JAWWNJ010000233">
    <property type="protein sequence ID" value="KAK6969162.1"/>
    <property type="molecule type" value="Genomic_DNA"/>
</dbReference>
<name>A0AAV9Z2G9_9AGAR</name>
<keyword evidence="2" id="KW-1185">Reference proteome</keyword>
<proteinExistence type="predicted"/>
<dbReference type="Proteomes" id="UP001362999">
    <property type="component" value="Unassembled WGS sequence"/>
</dbReference>